<dbReference type="PANTHER" id="PTHR30482">
    <property type="entry name" value="HIGH-AFFINITY BRANCHED-CHAIN AMINO ACID TRANSPORT SYSTEM PERMEASE"/>
    <property type="match status" value="1"/>
</dbReference>
<dbReference type="GO" id="GO:0005886">
    <property type="term" value="C:plasma membrane"/>
    <property type="evidence" value="ECO:0007669"/>
    <property type="project" value="UniProtKB-SubCell"/>
</dbReference>
<keyword evidence="3 7" id="KW-0812">Transmembrane</keyword>
<feature type="transmembrane region" description="Helical" evidence="7">
    <location>
        <begin position="427"/>
        <end position="451"/>
    </location>
</feature>
<evidence type="ECO:0000256" key="5">
    <source>
        <dbReference type="ARBA" id="ARBA00023136"/>
    </source>
</evidence>
<organism evidence="8 9">
    <name type="scientific">Halopenitus persicus</name>
    <dbReference type="NCBI Taxonomy" id="1048396"/>
    <lineage>
        <taxon>Archaea</taxon>
        <taxon>Methanobacteriati</taxon>
        <taxon>Methanobacteriota</taxon>
        <taxon>Stenosarchaea group</taxon>
        <taxon>Halobacteria</taxon>
        <taxon>Halobacteriales</taxon>
        <taxon>Haloferacaceae</taxon>
        <taxon>Halopenitus</taxon>
    </lineage>
</organism>
<evidence type="ECO:0000313" key="8">
    <source>
        <dbReference type="EMBL" id="SDX68318.1"/>
    </source>
</evidence>
<proteinExistence type="predicted"/>
<evidence type="ECO:0000313" key="9">
    <source>
        <dbReference type="Proteomes" id="UP000199079"/>
    </source>
</evidence>
<feature type="transmembrane region" description="Helical" evidence="7">
    <location>
        <begin position="327"/>
        <end position="349"/>
    </location>
</feature>
<protein>
    <submittedName>
        <fullName evidence="8">Amino acid/amide ABC transporter membrane protein 2, HAAT family</fullName>
    </submittedName>
</protein>
<feature type="transmembrane region" description="Helical" evidence="7">
    <location>
        <begin position="270"/>
        <end position="291"/>
    </location>
</feature>
<gene>
    <name evidence="8" type="ORF">SAMN05216564_10190</name>
</gene>
<feature type="transmembrane region" description="Helical" evidence="7">
    <location>
        <begin position="132"/>
        <end position="154"/>
    </location>
</feature>
<dbReference type="AlphaFoldDB" id="A0A1H3DQF5"/>
<name>A0A1H3DQF5_9EURY</name>
<dbReference type="Pfam" id="PF02653">
    <property type="entry name" value="BPD_transp_2"/>
    <property type="match status" value="1"/>
</dbReference>
<dbReference type="GO" id="GO:0015658">
    <property type="term" value="F:branched-chain amino acid transmembrane transporter activity"/>
    <property type="evidence" value="ECO:0007669"/>
    <property type="project" value="InterPro"/>
</dbReference>
<dbReference type="RefSeq" id="WP_256335614.1">
    <property type="nucleotide sequence ID" value="NZ_FNPC01000001.1"/>
</dbReference>
<evidence type="ECO:0000256" key="1">
    <source>
        <dbReference type="ARBA" id="ARBA00004651"/>
    </source>
</evidence>
<feature type="transmembrane region" description="Helical" evidence="7">
    <location>
        <begin position="361"/>
        <end position="389"/>
    </location>
</feature>
<reference evidence="9" key="1">
    <citation type="submission" date="2016-10" db="EMBL/GenBank/DDBJ databases">
        <authorList>
            <person name="Varghese N."/>
            <person name="Submissions S."/>
        </authorList>
    </citation>
    <scope>NUCLEOTIDE SEQUENCE [LARGE SCALE GENOMIC DNA]</scope>
    <source>
        <strain evidence="9">DC30,IBRC 10041,KCTC 4046</strain>
    </source>
</reference>
<comment type="subcellular location">
    <subcellularLocation>
        <location evidence="1">Cell membrane</location>
        <topology evidence="1">Multi-pass membrane protein</topology>
    </subcellularLocation>
</comment>
<keyword evidence="4 7" id="KW-1133">Transmembrane helix</keyword>
<feature type="region of interest" description="Disordered" evidence="6">
    <location>
        <begin position="470"/>
        <end position="503"/>
    </location>
</feature>
<keyword evidence="9" id="KW-1185">Reference proteome</keyword>
<feature type="compositionally biased region" description="Basic and acidic residues" evidence="6">
    <location>
        <begin position="1"/>
        <end position="22"/>
    </location>
</feature>
<feature type="transmembrane region" description="Helical" evidence="7">
    <location>
        <begin position="71"/>
        <end position="92"/>
    </location>
</feature>
<keyword evidence="5 7" id="KW-0472">Membrane</keyword>
<dbReference type="InterPro" id="IPR001851">
    <property type="entry name" value="ABC_transp_permease"/>
</dbReference>
<feature type="transmembrane region" description="Helical" evidence="7">
    <location>
        <begin position="166"/>
        <end position="193"/>
    </location>
</feature>
<keyword evidence="2" id="KW-1003">Cell membrane</keyword>
<dbReference type="EMBL" id="FNPC01000001">
    <property type="protein sequence ID" value="SDX68318.1"/>
    <property type="molecule type" value="Genomic_DNA"/>
</dbReference>
<evidence type="ECO:0000256" key="2">
    <source>
        <dbReference type="ARBA" id="ARBA00022475"/>
    </source>
</evidence>
<dbReference type="InterPro" id="IPR043428">
    <property type="entry name" value="LivM-like"/>
</dbReference>
<dbReference type="Proteomes" id="UP000199079">
    <property type="component" value="Unassembled WGS sequence"/>
</dbReference>
<evidence type="ECO:0000256" key="3">
    <source>
        <dbReference type="ARBA" id="ARBA00022692"/>
    </source>
</evidence>
<feature type="region of interest" description="Disordered" evidence="6">
    <location>
        <begin position="1"/>
        <end position="58"/>
    </location>
</feature>
<accession>A0A1H3DQF5</accession>
<evidence type="ECO:0000256" key="7">
    <source>
        <dbReference type="SAM" id="Phobius"/>
    </source>
</evidence>
<dbReference type="CDD" id="cd06581">
    <property type="entry name" value="TM_PBP1_LivM_like"/>
    <property type="match status" value="1"/>
</dbReference>
<sequence length="503" mass="51331">MTHRLRPDGGARGSGDADREPSGVRGSGGDASGSDDDDRGSGDGGRGTPRGKSAAGAVRDAVERTLGGNDLAVVLATLGAIYLLFTLFVLVANDFEITTSTINAIASTLRLLTFFAASYAVLALALNLHWGYTGLFNIGVAGFMAVGVYTMGLLSSPPDATSGMGLGLPLPIGIIGGMVAAALVGLIAALPALRLEADYLAIVTLGLSEIIRLTMNSGQLSSWTVETFGFGTGGGSGLNLPARPTDALFEGGAGEALLATLTGMGVRRSIVVDAAYLFVVIAFVVGVYWLLSRVGASPFGRVLKAIRDDELVARSLGKDTRLFKIKVFMLGCALMGLGGILWQGSYGYVNPNSFRPIVTFYVFVAVIIGGSGSNAGSIVGSILFVGLLFEGPRQFGGIVQNAMELGDAPATFAGAVGPLTGLDPTPLLAYGLENISALQFVLLGVVLIVIIQRRPDGVLGHRTETAAAVDLGERPAAGAAPDASRDSATDAGSASGSGGDADE</sequence>
<evidence type="ECO:0000256" key="4">
    <source>
        <dbReference type="ARBA" id="ARBA00022989"/>
    </source>
</evidence>
<dbReference type="PANTHER" id="PTHR30482:SF10">
    <property type="entry name" value="HIGH-AFFINITY BRANCHED-CHAIN AMINO ACID TRANSPORT PROTEIN BRAE"/>
    <property type="match status" value="1"/>
</dbReference>
<feature type="transmembrane region" description="Helical" evidence="7">
    <location>
        <begin position="104"/>
        <end position="126"/>
    </location>
</feature>
<evidence type="ECO:0000256" key="6">
    <source>
        <dbReference type="SAM" id="MobiDB-lite"/>
    </source>
</evidence>